<accession>A0A9W6VKP4</accession>
<dbReference type="AlphaFoldDB" id="A0A9W6VKP4"/>
<evidence type="ECO:0000259" key="1">
    <source>
        <dbReference type="Pfam" id="PF01979"/>
    </source>
</evidence>
<dbReference type="InterPro" id="IPR051781">
    <property type="entry name" value="Metallo-dep_Hydrolase"/>
</dbReference>
<keyword evidence="2" id="KW-0378">Hydrolase</keyword>
<keyword evidence="3" id="KW-1185">Reference proteome</keyword>
<name>A0A9W6VKP4_9PSEU</name>
<feature type="domain" description="Amidohydrolase-related" evidence="1">
    <location>
        <begin position="25"/>
        <end position="372"/>
    </location>
</feature>
<dbReference type="InterPro" id="IPR032466">
    <property type="entry name" value="Metal_Hydrolase"/>
</dbReference>
<comment type="caution">
    <text evidence="2">The sequence shown here is derived from an EMBL/GenBank/DDBJ whole genome shotgun (WGS) entry which is preliminary data.</text>
</comment>
<dbReference type="PANTHER" id="PTHR43135">
    <property type="entry name" value="ALPHA-D-RIBOSE 1-METHYLPHOSPHONATE 5-TRIPHOSPHATE DIPHOSPHATASE"/>
    <property type="match status" value="1"/>
</dbReference>
<gene>
    <name evidence="2" type="ORF">Atai01_72760</name>
</gene>
<organism evidence="2 3">
    <name type="scientific">Amycolatopsis taiwanensis</name>
    <dbReference type="NCBI Taxonomy" id="342230"/>
    <lineage>
        <taxon>Bacteria</taxon>
        <taxon>Bacillati</taxon>
        <taxon>Actinomycetota</taxon>
        <taxon>Actinomycetes</taxon>
        <taxon>Pseudonocardiales</taxon>
        <taxon>Pseudonocardiaceae</taxon>
        <taxon>Amycolatopsis</taxon>
    </lineage>
</organism>
<dbReference type="InterPro" id="IPR006680">
    <property type="entry name" value="Amidohydro-rel"/>
</dbReference>
<evidence type="ECO:0000313" key="2">
    <source>
        <dbReference type="EMBL" id="GLY70657.1"/>
    </source>
</evidence>
<protein>
    <submittedName>
        <fullName evidence="2">Hydrolase</fullName>
    </submittedName>
</protein>
<proteinExistence type="predicted"/>
<dbReference type="CDD" id="cd01299">
    <property type="entry name" value="Met_dep_hydrolase_A"/>
    <property type="match status" value="1"/>
</dbReference>
<evidence type="ECO:0000313" key="3">
    <source>
        <dbReference type="Proteomes" id="UP001165136"/>
    </source>
</evidence>
<dbReference type="Pfam" id="PF01979">
    <property type="entry name" value="Amidohydro_1"/>
    <property type="match status" value="1"/>
</dbReference>
<dbReference type="SUPFAM" id="SSF51556">
    <property type="entry name" value="Metallo-dependent hydrolases"/>
    <property type="match status" value="1"/>
</dbReference>
<dbReference type="Gene3D" id="2.30.40.10">
    <property type="entry name" value="Urease, subunit C, domain 1"/>
    <property type="match status" value="1"/>
</dbReference>
<dbReference type="GO" id="GO:0016810">
    <property type="term" value="F:hydrolase activity, acting on carbon-nitrogen (but not peptide) bonds"/>
    <property type="evidence" value="ECO:0007669"/>
    <property type="project" value="InterPro"/>
</dbReference>
<dbReference type="Proteomes" id="UP001165136">
    <property type="component" value="Unassembled WGS sequence"/>
</dbReference>
<dbReference type="PANTHER" id="PTHR43135:SF3">
    <property type="entry name" value="ALPHA-D-RIBOSE 1-METHYLPHOSPHONATE 5-TRIPHOSPHATE DIPHOSPHATASE"/>
    <property type="match status" value="1"/>
</dbReference>
<dbReference type="SUPFAM" id="SSF51338">
    <property type="entry name" value="Composite domain of metallo-dependent hydrolases"/>
    <property type="match status" value="1"/>
</dbReference>
<sequence length="387" mass="40723">MADGRIVDIGTGLDGDEVVDCTGTTLLPGLIDCHVHVTVSEINVMHRLYRPFSYQFYEAAQNLRRTLEIGITTVRDAAGADLGIKQAVEDGLLPGPRLQISVNAITQTGGHGDGWLPSGHCVPLSLPHPGRPPSLVDGPDEMRRTARTLIRAGAEVLKVCTTGGVLSPGDDPKHSQFTPAELDVLVAEAAMQGRYVMAHAQGTDGIKNAIRVGIRSIEHGMYLDDEAIDLMLQHQTWLVPTLVAPVNVIRAGKAGAALPEVVVRKAEEVAEIHAESVRRAAAAGVRIAMGTDSGVGPHGTNLEELPLMAACGMSPAEVLVATTSSAATLLGYGDELGRIAPGYRADLVVVAGSAYDLDQLAGNVREVWKDGARVVDSGEPTGKTVRA</sequence>
<dbReference type="Gene3D" id="3.20.20.140">
    <property type="entry name" value="Metal-dependent hydrolases"/>
    <property type="match status" value="1"/>
</dbReference>
<dbReference type="InterPro" id="IPR011059">
    <property type="entry name" value="Metal-dep_hydrolase_composite"/>
</dbReference>
<dbReference type="EMBL" id="BSTI01000025">
    <property type="protein sequence ID" value="GLY70657.1"/>
    <property type="molecule type" value="Genomic_DNA"/>
</dbReference>
<reference evidence="2" key="1">
    <citation type="submission" date="2023-03" db="EMBL/GenBank/DDBJ databases">
        <title>Amycolatopsis taiwanensis NBRC 103393.</title>
        <authorList>
            <person name="Ichikawa N."/>
            <person name="Sato H."/>
            <person name="Tonouchi N."/>
        </authorList>
    </citation>
    <scope>NUCLEOTIDE SEQUENCE</scope>
    <source>
        <strain evidence="2">NBRC 103393</strain>
    </source>
</reference>
<dbReference type="InterPro" id="IPR057744">
    <property type="entry name" value="OTAase-like"/>
</dbReference>